<dbReference type="Proteomes" id="UP000193866">
    <property type="component" value="Unassembled WGS sequence"/>
</dbReference>
<dbReference type="RefSeq" id="WP_085262920.1">
    <property type="nucleotide sequence ID" value="NZ_JACKVG010000007.1"/>
</dbReference>
<dbReference type="STRING" id="1108812.AWC16_02265"/>
<accession>A0A1X1YSW2</accession>
<dbReference type="OrthoDB" id="3378334at2"/>
<proteinExistence type="predicted"/>
<evidence type="ECO:0000313" key="2">
    <source>
        <dbReference type="Proteomes" id="UP000193866"/>
    </source>
</evidence>
<protein>
    <recommendedName>
        <fullName evidence="3">Prevent-host-death family protein</fullName>
    </recommendedName>
</protein>
<dbReference type="AlphaFoldDB" id="A0A1X1YSW2"/>
<keyword evidence="2" id="KW-1185">Reference proteome</keyword>
<sequence length="158" mass="17418">MDVVSFSDLQLRGKATVESWLRESANRVLVVRRRDAEDLVLTTASRAAQAREASSVTSRLFVALMQQDPHVQDLIADVVPEVFPWVTFLSRDELDEFVVELVSTIKAAESIDNPAPIARVIDAWRHTAEVLADPELAAVLSAPSDEDFGPVPEPGARR</sequence>
<evidence type="ECO:0008006" key="3">
    <source>
        <dbReference type="Google" id="ProtNLM"/>
    </source>
</evidence>
<gene>
    <name evidence="1" type="ORF">AWC16_02265</name>
</gene>
<name>A0A1X1YSW2_9MYCO</name>
<evidence type="ECO:0000313" key="1">
    <source>
        <dbReference type="EMBL" id="ORW14154.1"/>
    </source>
</evidence>
<organism evidence="1 2">
    <name type="scientific">Mycolicibacter longobardus</name>
    <dbReference type="NCBI Taxonomy" id="1108812"/>
    <lineage>
        <taxon>Bacteria</taxon>
        <taxon>Bacillati</taxon>
        <taxon>Actinomycetota</taxon>
        <taxon>Actinomycetes</taxon>
        <taxon>Mycobacteriales</taxon>
        <taxon>Mycobacteriaceae</taxon>
        <taxon>Mycolicibacter</taxon>
    </lineage>
</organism>
<comment type="caution">
    <text evidence="1">The sequence shown here is derived from an EMBL/GenBank/DDBJ whole genome shotgun (WGS) entry which is preliminary data.</text>
</comment>
<dbReference type="EMBL" id="LQPG01000006">
    <property type="protein sequence ID" value="ORW14154.1"/>
    <property type="molecule type" value="Genomic_DNA"/>
</dbReference>
<reference evidence="1 2" key="1">
    <citation type="submission" date="2016-01" db="EMBL/GenBank/DDBJ databases">
        <title>The new phylogeny of the genus Mycobacterium.</title>
        <authorList>
            <person name="Tarcisio F."/>
            <person name="Conor M."/>
            <person name="Antonella G."/>
            <person name="Elisabetta G."/>
            <person name="Giulia F.S."/>
            <person name="Sara T."/>
            <person name="Anna F."/>
            <person name="Clotilde B."/>
            <person name="Roberto B."/>
            <person name="Veronica D.S."/>
            <person name="Fabio R."/>
            <person name="Monica P."/>
            <person name="Olivier J."/>
            <person name="Enrico T."/>
            <person name="Nicola S."/>
        </authorList>
    </citation>
    <scope>NUCLEOTIDE SEQUENCE [LARGE SCALE GENOMIC DNA]</scope>
    <source>
        <strain evidence="1 2">DSM 45394</strain>
    </source>
</reference>